<gene>
    <name evidence="1" type="ORF">FWILDA_LOCUS14018</name>
</gene>
<proteinExistence type="predicted"/>
<reference evidence="1" key="1">
    <citation type="submission" date="2022-08" db="EMBL/GenBank/DDBJ databases">
        <authorList>
            <person name="Kallberg Y."/>
            <person name="Tangrot J."/>
            <person name="Rosling A."/>
        </authorList>
    </citation>
    <scope>NUCLEOTIDE SEQUENCE</scope>
    <source>
        <strain evidence="1">Wild A</strain>
    </source>
</reference>
<evidence type="ECO:0000313" key="1">
    <source>
        <dbReference type="EMBL" id="CAI2189315.1"/>
    </source>
</evidence>
<dbReference type="OrthoDB" id="2319478at2759"/>
<keyword evidence="2" id="KW-1185">Reference proteome</keyword>
<dbReference type="AlphaFoldDB" id="A0A9W4T1M5"/>
<evidence type="ECO:0000313" key="2">
    <source>
        <dbReference type="Proteomes" id="UP001153678"/>
    </source>
</evidence>
<dbReference type="EMBL" id="CAMKVN010005749">
    <property type="protein sequence ID" value="CAI2189315.1"/>
    <property type="molecule type" value="Genomic_DNA"/>
</dbReference>
<dbReference type="Proteomes" id="UP001153678">
    <property type="component" value="Unassembled WGS sequence"/>
</dbReference>
<accession>A0A9W4T1M5</accession>
<name>A0A9W4T1M5_9GLOM</name>
<organism evidence="1 2">
    <name type="scientific">Funneliformis geosporum</name>
    <dbReference type="NCBI Taxonomy" id="1117311"/>
    <lineage>
        <taxon>Eukaryota</taxon>
        <taxon>Fungi</taxon>
        <taxon>Fungi incertae sedis</taxon>
        <taxon>Mucoromycota</taxon>
        <taxon>Glomeromycotina</taxon>
        <taxon>Glomeromycetes</taxon>
        <taxon>Glomerales</taxon>
        <taxon>Glomeraceae</taxon>
        <taxon>Funneliformis</taxon>
    </lineage>
</organism>
<sequence length="544" mass="65918">MKYKIIRFNKYKKIKDTNLYEDINFFEENESQFKETNDKFEEYDVKFEENDDQLKEIYHNNKFEEIDYQKWIVAISNMKQNFIFVAISFNKESITEDEKYFDYVHHQNQHTKKRQPFKYNAEPWITDNHFEKMCVYLNQEESMQLYIGKCTLQVWRKIEQKENLFLEYFWANEDYENRYTFQIFELKVYKNVFEEIKYNISRIIWRFVRNCPENWKLLDIHYNLMAKIIISGSITLIKYILFGDKKIKHKYLHIPRINRWNDSEKSDESKKFECIVNYNLENTYDQINFSKLSDLQIAIKLCKQDFNRKSRILVVTYLLEYYTKNATENLGWLIAISKALPDLYAHKLEYFANELFYKRCIEGLEILNIIKHTEFVPREYLITSNKFIAFNPISKFILTIEPKSNFKTLENDLKLRLAKLYLKIFSKDYENYSPTIKLVPLHNFTVNSITQKTYNNEDNAEKFSQLSPFVQIIRSESNNDIFNNPVMEALVLRSFAELMCRILKQRDTIVEYRQLEHHGWRRYFNLFNCADLVSPVIAIVVMSV</sequence>
<comment type="caution">
    <text evidence="1">The sequence shown here is derived from an EMBL/GenBank/DDBJ whole genome shotgun (WGS) entry which is preliminary data.</text>
</comment>
<protein>
    <submittedName>
        <fullName evidence="1">548_t:CDS:1</fullName>
    </submittedName>
</protein>